<evidence type="ECO:0000313" key="8">
    <source>
        <dbReference type="Proteomes" id="UP000717995"/>
    </source>
</evidence>
<keyword evidence="8" id="KW-1185">Reference proteome</keyword>
<dbReference type="InterPro" id="IPR032783">
    <property type="entry name" value="AraC_lig"/>
</dbReference>
<comment type="caution">
    <text evidence="7">The sequence shown here is derived from an EMBL/GenBank/DDBJ whole genome shotgun (WGS) entry which is preliminary data.</text>
</comment>
<proteinExistence type="predicted"/>
<accession>A0ABS2IHE5</accession>
<dbReference type="Pfam" id="PF12852">
    <property type="entry name" value="Cupin_6"/>
    <property type="match status" value="1"/>
</dbReference>
<sequence>MDALSDVLAAARLSAVAFLHAEFTAPWCIIAQVGEADCRPLGAVPPHIIAYHYVVDGSLRLELPGAPVLQLHAGDIVMLPRNDPHVLASAAHLRPQLVDNLIQPLGSSGLAELCYGGGGAATHLICGFLGCELPRSPLLETLPAVLHLPLYEDVAGVWVSQSFHLAAEEFAANRLGSTTVLNKLAELLFVEAVRRYLSELPAGQTGWLAGLRDPFVGRALALLHHHLALPWTTEGLAREVGLSRSAFAERFTRLVGQPPMHYLAHWRLQSAALRLRDGGQLLAQIAFDVGYESEAAFNRAFKREFGLPPATWRRQQAPH</sequence>
<dbReference type="Gene3D" id="2.60.120.10">
    <property type="entry name" value="Jelly Rolls"/>
    <property type="match status" value="1"/>
</dbReference>
<dbReference type="PROSITE" id="PS00041">
    <property type="entry name" value="HTH_ARAC_FAMILY_1"/>
    <property type="match status" value="1"/>
</dbReference>
<dbReference type="SUPFAM" id="SSF46689">
    <property type="entry name" value="Homeodomain-like"/>
    <property type="match status" value="2"/>
</dbReference>
<protein>
    <submittedName>
        <fullName evidence="7">AraC family transcriptional regulator</fullName>
    </submittedName>
</protein>
<keyword evidence="2" id="KW-0805">Transcription regulation</keyword>
<evidence type="ECO:0000256" key="3">
    <source>
        <dbReference type="ARBA" id="ARBA00023125"/>
    </source>
</evidence>
<dbReference type="InterPro" id="IPR018062">
    <property type="entry name" value="HTH_AraC-typ_CS"/>
</dbReference>
<dbReference type="Proteomes" id="UP000717995">
    <property type="component" value="Unassembled WGS sequence"/>
</dbReference>
<evidence type="ECO:0000256" key="1">
    <source>
        <dbReference type="ARBA" id="ARBA00004496"/>
    </source>
</evidence>
<feature type="domain" description="HTH araC/xylS-type" evidence="6">
    <location>
        <begin position="217"/>
        <end position="315"/>
    </location>
</feature>
<dbReference type="SMART" id="SM00342">
    <property type="entry name" value="HTH_ARAC"/>
    <property type="match status" value="1"/>
</dbReference>
<reference evidence="7 8" key="1">
    <citation type="submission" date="2021-02" db="EMBL/GenBank/DDBJ databases">
        <authorList>
            <person name="Lee D.-H."/>
        </authorList>
    </citation>
    <scope>NUCLEOTIDE SEQUENCE [LARGE SCALE GENOMIC DNA]</scope>
    <source>
        <strain evidence="7 8">UL073</strain>
    </source>
</reference>
<dbReference type="EMBL" id="JAFEUP010000005">
    <property type="protein sequence ID" value="MBM7062485.1"/>
    <property type="molecule type" value="Genomic_DNA"/>
</dbReference>
<name>A0ABS2IHE5_9GAMM</name>
<dbReference type="PROSITE" id="PS01124">
    <property type="entry name" value="HTH_ARAC_FAMILY_2"/>
    <property type="match status" value="1"/>
</dbReference>
<dbReference type="InterPro" id="IPR014710">
    <property type="entry name" value="RmlC-like_jellyroll"/>
</dbReference>
<dbReference type="Gene3D" id="1.10.10.60">
    <property type="entry name" value="Homeodomain-like"/>
    <property type="match status" value="2"/>
</dbReference>
<evidence type="ECO:0000256" key="2">
    <source>
        <dbReference type="ARBA" id="ARBA00023015"/>
    </source>
</evidence>
<dbReference type="InterPro" id="IPR050204">
    <property type="entry name" value="AraC_XylS_family_regulators"/>
</dbReference>
<dbReference type="SUPFAM" id="SSF51182">
    <property type="entry name" value="RmlC-like cupins"/>
    <property type="match status" value="1"/>
</dbReference>
<dbReference type="RefSeq" id="WP_205349669.1">
    <property type="nucleotide sequence ID" value="NZ_JAFEUP010000005.1"/>
</dbReference>
<dbReference type="InterPro" id="IPR020449">
    <property type="entry name" value="Tscrpt_reg_AraC-type_HTH"/>
</dbReference>
<dbReference type="PANTHER" id="PTHR46796:SF7">
    <property type="entry name" value="ARAC FAMILY TRANSCRIPTIONAL REGULATOR"/>
    <property type="match status" value="1"/>
</dbReference>
<dbReference type="InterPro" id="IPR009057">
    <property type="entry name" value="Homeodomain-like_sf"/>
</dbReference>
<keyword evidence="4" id="KW-0804">Transcription</keyword>
<evidence type="ECO:0000256" key="4">
    <source>
        <dbReference type="ARBA" id="ARBA00023163"/>
    </source>
</evidence>
<evidence type="ECO:0000313" key="7">
    <source>
        <dbReference type="EMBL" id="MBM7062485.1"/>
    </source>
</evidence>
<evidence type="ECO:0000259" key="6">
    <source>
        <dbReference type="PROSITE" id="PS01124"/>
    </source>
</evidence>
<dbReference type="InterPro" id="IPR018060">
    <property type="entry name" value="HTH_AraC"/>
</dbReference>
<dbReference type="PANTHER" id="PTHR46796">
    <property type="entry name" value="HTH-TYPE TRANSCRIPTIONAL ACTIVATOR RHAS-RELATED"/>
    <property type="match status" value="1"/>
</dbReference>
<evidence type="ECO:0000256" key="5">
    <source>
        <dbReference type="ARBA" id="ARBA00037345"/>
    </source>
</evidence>
<organism evidence="7 8">
    <name type="scientific">Zestomonas insulae</name>
    <dbReference type="NCBI Taxonomy" id="2809017"/>
    <lineage>
        <taxon>Bacteria</taxon>
        <taxon>Pseudomonadati</taxon>
        <taxon>Pseudomonadota</taxon>
        <taxon>Gammaproteobacteria</taxon>
        <taxon>Pseudomonadales</taxon>
        <taxon>Pseudomonadaceae</taxon>
        <taxon>Zestomonas</taxon>
    </lineage>
</organism>
<dbReference type="InterPro" id="IPR011051">
    <property type="entry name" value="RmlC_Cupin_sf"/>
</dbReference>
<keyword evidence="3" id="KW-0238">DNA-binding</keyword>
<comment type="function">
    <text evidence="5">Regulatory protein of the TOL plasmid xyl operons. XylS activates the xylXYZLTEGFJQKIH operon required for the degradation of toluene, m-xylene and p-xylene.</text>
</comment>
<dbReference type="Pfam" id="PF12833">
    <property type="entry name" value="HTH_18"/>
    <property type="match status" value="1"/>
</dbReference>
<dbReference type="PRINTS" id="PR00032">
    <property type="entry name" value="HTHARAC"/>
</dbReference>
<comment type="subcellular location">
    <subcellularLocation>
        <location evidence="1">Cytoplasm</location>
    </subcellularLocation>
</comment>
<gene>
    <name evidence="7" type="ORF">JQX08_17360</name>
</gene>